<name>A0A1B0BM02_9MUSC</name>
<proteinExistence type="predicted"/>
<organism evidence="1 2">
    <name type="scientific">Glossina palpalis gambiensis</name>
    <dbReference type="NCBI Taxonomy" id="67801"/>
    <lineage>
        <taxon>Eukaryota</taxon>
        <taxon>Metazoa</taxon>
        <taxon>Ecdysozoa</taxon>
        <taxon>Arthropoda</taxon>
        <taxon>Hexapoda</taxon>
        <taxon>Insecta</taxon>
        <taxon>Pterygota</taxon>
        <taxon>Neoptera</taxon>
        <taxon>Endopterygota</taxon>
        <taxon>Diptera</taxon>
        <taxon>Brachycera</taxon>
        <taxon>Muscomorpha</taxon>
        <taxon>Hippoboscoidea</taxon>
        <taxon>Glossinidae</taxon>
        <taxon>Glossina</taxon>
    </lineage>
</organism>
<reference evidence="1" key="2">
    <citation type="submission" date="2020-05" db="UniProtKB">
        <authorList>
            <consortium name="EnsemblMetazoa"/>
        </authorList>
    </citation>
    <scope>IDENTIFICATION</scope>
    <source>
        <strain evidence="1">IAEA</strain>
    </source>
</reference>
<evidence type="ECO:0000313" key="1">
    <source>
        <dbReference type="EnsemblMetazoa" id="GPPI034314-PA"/>
    </source>
</evidence>
<dbReference type="AlphaFoldDB" id="A0A1B0BM02"/>
<dbReference type="EMBL" id="JXJN01016633">
    <property type="status" value="NOT_ANNOTATED_CDS"/>
    <property type="molecule type" value="Genomic_DNA"/>
</dbReference>
<dbReference type="Proteomes" id="UP000092460">
    <property type="component" value="Unassembled WGS sequence"/>
</dbReference>
<sequence length="88" mass="9196">MFLCIKLTASSSSASTSNVCASFTSTARAATVNAILSMLNPKIKTPTDFVATLDSSSDAVVSTPILPIPTQIQEAKKTNQSKSSDQTQ</sequence>
<keyword evidence="2" id="KW-1185">Reference proteome</keyword>
<protein>
    <submittedName>
        <fullName evidence="1">Uncharacterized protein</fullName>
    </submittedName>
</protein>
<reference evidence="2" key="1">
    <citation type="submission" date="2015-01" db="EMBL/GenBank/DDBJ databases">
        <authorList>
            <person name="Aksoy S."/>
            <person name="Warren W."/>
            <person name="Wilson R.K."/>
        </authorList>
    </citation>
    <scope>NUCLEOTIDE SEQUENCE [LARGE SCALE GENOMIC DNA]</scope>
    <source>
        <strain evidence="2">IAEA</strain>
    </source>
</reference>
<evidence type="ECO:0000313" key="2">
    <source>
        <dbReference type="Proteomes" id="UP000092460"/>
    </source>
</evidence>
<dbReference type="VEuPathDB" id="VectorBase:GPPI034314"/>
<dbReference type="EnsemblMetazoa" id="GPPI034314-RA">
    <property type="protein sequence ID" value="GPPI034314-PA"/>
    <property type="gene ID" value="GPPI034314"/>
</dbReference>
<accession>A0A1B0BM02</accession>